<dbReference type="RefSeq" id="WP_377564054.1">
    <property type="nucleotide sequence ID" value="NZ_JBHTJZ010000011.1"/>
</dbReference>
<dbReference type="Proteomes" id="UP001596989">
    <property type="component" value="Unassembled WGS sequence"/>
</dbReference>
<proteinExistence type="predicted"/>
<protein>
    <submittedName>
        <fullName evidence="1">Ketopantoate hydroxymethyltransferase</fullName>
    </submittedName>
</protein>
<name>A0ABW3HQV8_9BACL</name>
<gene>
    <name evidence="1" type="ORF">ACFQ2I_10370</name>
</gene>
<evidence type="ECO:0000313" key="1">
    <source>
        <dbReference type="EMBL" id="MFD0959794.1"/>
    </source>
</evidence>
<keyword evidence="2" id="KW-1185">Reference proteome</keyword>
<reference evidence="2" key="1">
    <citation type="journal article" date="2019" name="Int. J. Syst. Evol. Microbiol.">
        <title>The Global Catalogue of Microorganisms (GCM) 10K type strain sequencing project: providing services to taxonomists for standard genome sequencing and annotation.</title>
        <authorList>
            <consortium name="The Broad Institute Genomics Platform"/>
            <consortium name="The Broad Institute Genome Sequencing Center for Infectious Disease"/>
            <person name="Wu L."/>
            <person name="Ma J."/>
        </authorList>
    </citation>
    <scope>NUCLEOTIDE SEQUENCE [LARGE SCALE GENOMIC DNA]</scope>
    <source>
        <strain evidence="2">CCUG 59129</strain>
    </source>
</reference>
<comment type="caution">
    <text evidence="1">The sequence shown here is derived from an EMBL/GenBank/DDBJ whole genome shotgun (WGS) entry which is preliminary data.</text>
</comment>
<organism evidence="1 2">
    <name type="scientific">Paenibacillus chungangensis</name>
    <dbReference type="NCBI Taxonomy" id="696535"/>
    <lineage>
        <taxon>Bacteria</taxon>
        <taxon>Bacillati</taxon>
        <taxon>Bacillota</taxon>
        <taxon>Bacilli</taxon>
        <taxon>Bacillales</taxon>
        <taxon>Paenibacillaceae</taxon>
        <taxon>Paenibacillus</taxon>
    </lineage>
</organism>
<sequence length="97" mass="10609">MIQLSLLQDVAEYVRGRVDKVVLNGSYEIRDFQVKQVTGETLALNYLVPVADVQSITLVELKDASDTVLTAHTVNVPITADHLMLQTIKVEEVAASG</sequence>
<dbReference type="EMBL" id="JBHTJZ010000011">
    <property type="protein sequence ID" value="MFD0959794.1"/>
    <property type="molecule type" value="Genomic_DNA"/>
</dbReference>
<accession>A0ABW3HQV8</accession>
<evidence type="ECO:0000313" key="2">
    <source>
        <dbReference type="Proteomes" id="UP001596989"/>
    </source>
</evidence>